<feature type="domain" description="LysM" evidence="2">
    <location>
        <begin position="502"/>
        <end position="546"/>
    </location>
</feature>
<accession>A0A0F9WHI7</accession>
<name>A0A0F9WHI7_9ZZZZ</name>
<evidence type="ECO:0000259" key="2">
    <source>
        <dbReference type="PROSITE" id="PS51782"/>
    </source>
</evidence>
<dbReference type="SUPFAM" id="SSF53955">
    <property type="entry name" value="Lysozyme-like"/>
    <property type="match status" value="1"/>
</dbReference>
<dbReference type="Pfam" id="PF01464">
    <property type="entry name" value="SLT"/>
    <property type="match status" value="1"/>
</dbReference>
<dbReference type="EMBL" id="LAZR01000002">
    <property type="protein sequence ID" value="KKO11973.1"/>
    <property type="molecule type" value="Genomic_DNA"/>
</dbReference>
<feature type="region of interest" description="Disordered" evidence="1">
    <location>
        <begin position="45"/>
        <end position="70"/>
    </location>
</feature>
<dbReference type="PROSITE" id="PS51782">
    <property type="entry name" value="LYSM"/>
    <property type="match status" value="3"/>
</dbReference>
<proteinExistence type="predicted"/>
<organism evidence="3">
    <name type="scientific">marine sediment metagenome</name>
    <dbReference type="NCBI Taxonomy" id="412755"/>
    <lineage>
        <taxon>unclassified sequences</taxon>
        <taxon>metagenomes</taxon>
        <taxon>ecological metagenomes</taxon>
    </lineage>
</organism>
<dbReference type="CDD" id="cd00118">
    <property type="entry name" value="LysM"/>
    <property type="match status" value="3"/>
</dbReference>
<dbReference type="InterPro" id="IPR023346">
    <property type="entry name" value="Lysozyme-like_dom_sf"/>
</dbReference>
<dbReference type="SUPFAM" id="SSF54106">
    <property type="entry name" value="LysM domain"/>
    <property type="match status" value="3"/>
</dbReference>
<dbReference type="AlphaFoldDB" id="A0A0F9WHI7"/>
<protein>
    <recommendedName>
        <fullName evidence="2">LysM domain-containing protein</fullName>
    </recommendedName>
</protein>
<dbReference type="SMART" id="SM00257">
    <property type="entry name" value="LysM"/>
    <property type="match status" value="3"/>
</dbReference>
<reference evidence="3" key="1">
    <citation type="journal article" date="2015" name="Nature">
        <title>Complex archaea that bridge the gap between prokaryotes and eukaryotes.</title>
        <authorList>
            <person name="Spang A."/>
            <person name="Saw J.H."/>
            <person name="Jorgensen S.L."/>
            <person name="Zaremba-Niedzwiedzka K."/>
            <person name="Martijn J."/>
            <person name="Lind A.E."/>
            <person name="van Eijk R."/>
            <person name="Schleper C."/>
            <person name="Guy L."/>
            <person name="Ettema T.J."/>
        </authorList>
    </citation>
    <scope>NUCLEOTIDE SEQUENCE</scope>
</reference>
<dbReference type="InterPro" id="IPR036779">
    <property type="entry name" value="LysM_dom_sf"/>
</dbReference>
<feature type="domain" description="LysM" evidence="2">
    <location>
        <begin position="367"/>
        <end position="410"/>
    </location>
</feature>
<dbReference type="Pfam" id="PF01476">
    <property type="entry name" value="LysM"/>
    <property type="match status" value="3"/>
</dbReference>
<dbReference type="GO" id="GO:0016020">
    <property type="term" value="C:membrane"/>
    <property type="evidence" value="ECO:0007669"/>
    <property type="project" value="InterPro"/>
</dbReference>
<dbReference type="InterPro" id="IPR008258">
    <property type="entry name" value="Transglycosylase_SLT_dom_1"/>
</dbReference>
<dbReference type="GO" id="GO:0000270">
    <property type="term" value="P:peptidoglycan metabolic process"/>
    <property type="evidence" value="ECO:0007669"/>
    <property type="project" value="InterPro"/>
</dbReference>
<evidence type="ECO:0000313" key="3">
    <source>
        <dbReference type="EMBL" id="KKO11973.1"/>
    </source>
</evidence>
<dbReference type="InterPro" id="IPR000189">
    <property type="entry name" value="Transglyc_AS"/>
</dbReference>
<dbReference type="InterPro" id="IPR018392">
    <property type="entry name" value="LysM"/>
</dbReference>
<dbReference type="PROSITE" id="PS00922">
    <property type="entry name" value="TRANSGLYCOSYLASE"/>
    <property type="match status" value="1"/>
</dbReference>
<dbReference type="Gene3D" id="1.10.530.10">
    <property type="match status" value="1"/>
</dbReference>
<dbReference type="PANTHER" id="PTHR33734">
    <property type="entry name" value="LYSM DOMAIN-CONTAINING GPI-ANCHORED PROTEIN 2"/>
    <property type="match status" value="1"/>
</dbReference>
<dbReference type="CDD" id="cd16894">
    <property type="entry name" value="MltD-like"/>
    <property type="match status" value="1"/>
</dbReference>
<dbReference type="PANTHER" id="PTHR33734:SF22">
    <property type="entry name" value="MEMBRANE-BOUND LYTIC MUREIN TRANSGLYCOSYLASE D"/>
    <property type="match status" value="1"/>
</dbReference>
<feature type="compositionally biased region" description="Polar residues" evidence="1">
    <location>
        <begin position="50"/>
        <end position="64"/>
    </location>
</feature>
<dbReference type="Gene3D" id="3.10.350.10">
    <property type="entry name" value="LysM domain"/>
    <property type="match status" value="3"/>
</dbReference>
<gene>
    <name evidence="3" type="ORF">LCGC14_0014770</name>
</gene>
<comment type="caution">
    <text evidence="3">The sequence shown here is derived from an EMBL/GenBank/DDBJ whole genome shotgun (WGS) entry which is preliminary data.</text>
</comment>
<feature type="domain" description="LysM" evidence="2">
    <location>
        <begin position="438"/>
        <end position="482"/>
    </location>
</feature>
<sequence length="549" mass="61001">MASRPPDAARAFRHTRFRFHLRPLTALIASGFLLQACSNLPALTTEDGDSSVSGSQRGYTGNSARNNRNNRQQLVVNAGTVDIANDSLPSHADTVWYRVSNGLQFAQDYHNEQIAEEIEWFRSNPRYVAEVTERATPFIYDIVQEVERRHLPLELALLPVIESAFNPMARSSQDAAGLWQFMAPTATSMGLKRDWWYDGRHDPVASTSAALDYLEALYSQFDEDWLLALAAYNAGQGNVQRAIRRNQQRGQPTDFWSLPLPRETLRHVPRLLGLAHVMADPDQFELTVSPVPDQPYLASYDVGEQIDLSLVATLAELESELVYQLNPGYLQWATHPEGPHTISLPVDSLPVFENNLSALGDSRITWDRYVIQPGDTLSGIASRFGSQVGVLQQTNNLVGSRIVAGDSLLIPRAYRAGETLSPPSVVLAATNTQPVPAGQYTVRSGDSLWRIANRYRMSVEELASWNDIEINSVLRPGQRLRLEPDTIAAADVSNISGGPTPLQYEVRSGDSLARIAREHGVSIDEITRWNRIGRSSVIHPGQELVLYLE</sequence>
<dbReference type="GO" id="GO:0008932">
    <property type="term" value="F:lytic endotransglycosylase activity"/>
    <property type="evidence" value="ECO:0007669"/>
    <property type="project" value="TreeGrafter"/>
</dbReference>
<evidence type="ECO:0000256" key="1">
    <source>
        <dbReference type="SAM" id="MobiDB-lite"/>
    </source>
</evidence>